<evidence type="ECO:0000256" key="1">
    <source>
        <dbReference type="ARBA" id="ARBA00004370"/>
    </source>
</evidence>
<dbReference type="GO" id="GO:0046872">
    <property type="term" value="F:metal ion binding"/>
    <property type="evidence" value="ECO:0007669"/>
    <property type="project" value="UniProtKB-KW"/>
</dbReference>
<dbReference type="GO" id="GO:0017003">
    <property type="term" value="P:protein-heme linkage"/>
    <property type="evidence" value="ECO:0007669"/>
    <property type="project" value="InterPro"/>
</dbReference>
<gene>
    <name evidence="11" type="ORF">MNBD_NITROSPINAE04-1111</name>
</gene>
<keyword evidence="6 10" id="KW-1133">Transmembrane helix</keyword>
<keyword evidence="8 10" id="KW-0472">Membrane</keyword>
<dbReference type="GO" id="GO:0017004">
    <property type="term" value="P:cytochrome complex assembly"/>
    <property type="evidence" value="ECO:0007669"/>
    <property type="project" value="UniProtKB-KW"/>
</dbReference>
<dbReference type="EMBL" id="UOGA01000141">
    <property type="protein sequence ID" value="VAX18902.1"/>
    <property type="molecule type" value="Genomic_DNA"/>
</dbReference>
<keyword evidence="4" id="KW-0479">Metal-binding</keyword>
<dbReference type="PANTHER" id="PTHR34128:SF2">
    <property type="entry name" value="CYTOCHROME C-TYPE BIOGENESIS PROTEIN CCME HOMOLOG, MITOCHONDRIAL"/>
    <property type="match status" value="1"/>
</dbReference>
<dbReference type="SUPFAM" id="SSF82093">
    <property type="entry name" value="Heme chaperone CcmE"/>
    <property type="match status" value="1"/>
</dbReference>
<feature type="transmembrane region" description="Helical" evidence="10">
    <location>
        <begin position="31"/>
        <end position="50"/>
    </location>
</feature>
<keyword evidence="5" id="KW-0201">Cytochrome c-type biogenesis</keyword>
<evidence type="ECO:0000256" key="2">
    <source>
        <dbReference type="ARBA" id="ARBA00022617"/>
    </source>
</evidence>
<evidence type="ECO:0000256" key="4">
    <source>
        <dbReference type="ARBA" id="ARBA00022723"/>
    </source>
</evidence>
<dbReference type="Pfam" id="PF03100">
    <property type="entry name" value="CcmE"/>
    <property type="match status" value="1"/>
</dbReference>
<keyword evidence="7" id="KW-0408">Iron</keyword>
<comment type="subcellular location">
    <subcellularLocation>
        <location evidence="1">Membrane</location>
    </subcellularLocation>
</comment>
<protein>
    <recommendedName>
        <fullName evidence="12">Cytochrome c-type biogenesis protein CcmE, heme chaperone</fullName>
    </recommendedName>
</protein>
<evidence type="ECO:0000256" key="8">
    <source>
        <dbReference type="ARBA" id="ARBA00023136"/>
    </source>
</evidence>
<evidence type="ECO:0000256" key="9">
    <source>
        <dbReference type="SAM" id="MobiDB-lite"/>
    </source>
</evidence>
<organism evidence="11">
    <name type="scientific">hydrothermal vent metagenome</name>
    <dbReference type="NCBI Taxonomy" id="652676"/>
    <lineage>
        <taxon>unclassified sequences</taxon>
        <taxon>metagenomes</taxon>
        <taxon>ecological metagenomes</taxon>
    </lineage>
</organism>
<evidence type="ECO:0000256" key="10">
    <source>
        <dbReference type="SAM" id="Phobius"/>
    </source>
</evidence>
<evidence type="ECO:0008006" key="12">
    <source>
        <dbReference type="Google" id="ProtNLM"/>
    </source>
</evidence>
<dbReference type="AlphaFoldDB" id="A0A3B1BSJ4"/>
<dbReference type="InterPro" id="IPR004329">
    <property type="entry name" value="CcmE"/>
</dbReference>
<dbReference type="GO" id="GO:0020037">
    <property type="term" value="F:heme binding"/>
    <property type="evidence" value="ECO:0007669"/>
    <property type="project" value="InterPro"/>
</dbReference>
<sequence length="160" mass="17461">MDSKGSEETSKDSGTARAQRRKGLNSAQKKFMVGAVIIVGTIGYLIFTGVQASGSYYYTVAEVLAMGSDITKNRLRLEGKVAPGTISKDTSSLKLNFEIIDESMKKIPVYYEGVTPDMFQADIDVVVEGRVDKDGRFIANKLLTSCPSKYEAAEEVKKSI</sequence>
<name>A0A3B1BSJ4_9ZZZZ</name>
<dbReference type="PANTHER" id="PTHR34128">
    <property type="entry name" value="CYTOCHROME C-TYPE BIOGENESIS PROTEIN CCME HOMOLOG, MITOCHONDRIAL"/>
    <property type="match status" value="1"/>
</dbReference>
<feature type="compositionally biased region" description="Basic and acidic residues" evidence="9">
    <location>
        <begin position="1"/>
        <end position="11"/>
    </location>
</feature>
<keyword evidence="2" id="KW-0349">Heme</keyword>
<evidence type="ECO:0000313" key="11">
    <source>
        <dbReference type="EMBL" id="VAX18902.1"/>
    </source>
</evidence>
<dbReference type="Gene3D" id="2.40.50.140">
    <property type="entry name" value="Nucleic acid-binding proteins"/>
    <property type="match status" value="1"/>
</dbReference>
<keyword evidence="3 10" id="KW-0812">Transmembrane</keyword>
<evidence type="ECO:0000256" key="3">
    <source>
        <dbReference type="ARBA" id="ARBA00022692"/>
    </source>
</evidence>
<dbReference type="GO" id="GO:0005886">
    <property type="term" value="C:plasma membrane"/>
    <property type="evidence" value="ECO:0007669"/>
    <property type="project" value="InterPro"/>
</dbReference>
<evidence type="ECO:0000256" key="6">
    <source>
        <dbReference type="ARBA" id="ARBA00022989"/>
    </source>
</evidence>
<proteinExistence type="predicted"/>
<accession>A0A3B1BSJ4</accession>
<feature type="region of interest" description="Disordered" evidence="9">
    <location>
        <begin position="1"/>
        <end position="21"/>
    </location>
</feature>
<evidence type="ECO:0000256" key="7">
    <source>
        <dbReference type="ARBA" id="ARBA00023004"/>
    </source>
</evidence>
<dbReference type="InterPro" id="IPR012340">
    <property type="entry name" value="NA-bd_OB-fold"/>
</dbReference>
<dbReference type="InterPro" id="IPR036127">
    <property type="entry name" value="CcmE-like_sf"/>
</dbReference>
<evidence type="ECO:0000256" key="5">
    <source>
        <dbReference type="ARBA" id="ARBA00022748"/>
    </source>
</evidence>
<reference evidence="11" key="1">
    <citation type="submission" date="2018-06" db="EMBL/GenBank/DDBJ databases">
        <authorList>
            <person name="Zhirakovskaya E."/>
        </authorList>
    </citation>
    <scope>NUCLEOTIDE SEQUENCE</scope>
</reference>